<dbReference type="Proteomes" id="UP001291926">
    <property type="component" value="Unassembled WGS sequence"/>
</dbReference>
<keyword evidence="7" id="KW-1015">Disulfide bond</keyword>
<keyword evidence="5" id="KW-1133">Transmembrane helix</keyword>
<gene>
    <name evidence="10" type="ORF">RD792_007662</name>
</gene>
<keyword evidence="4" id="KW-0732">Signal</keyword>
<dbReference type="PROSITE" id="PS50011">
    <property type="entry name" value="PROTEIN_KINASE_DOM"/>
    <property type="match status" value="1"/>
</dbReference>
<keyword evidence="6" id="KW-0472">Membrane</keyword>
<dbReference type="PANTHER" id="PTHR46204">
    <property type="entry name" value="CHITIN ELICITOR RECEPTOR KINASE 1-RELATED"/>
    <property type="match status" value="1"/>
</dbReference>
<dbReference type="Gene3D" id="3.30.200.20">
    <property type="entry name" value="Phosphorylase Kinase, domain 1"/>
    <property type="match status" value="1"/>
</dbReference>
<reference evidence="10 11" key="1">
    <citation type="journal article" date="2023" name="bioRxiv">
        <title>Genome report: Whole genome sequence and annotation of Penstemon davidsonii.</title>
        <authorList>
            <person name="Ostevik K.L."/>
            <person name="Alabady M."/>
            <person name="Zhang M."/>
            <person name="Rausher M.D."/>
        </authorList>
    </citation>
    <scope>NUCLEOTIDE SEQUENCE [LARGE SCALE GENOMIC DNA]</scope>
    <source>
        <strain evidence="10">DNT005</strain>
        <tissue evidence="10">Whole leaf</tissue>
    </source>
</reference>
<dbReference type="SUPFAM" id="SSF56112">
    <property type="entry name" value="Protein kinase-like (PK-like)"/>
    <property type="match status" value="1"/>
</dbReference>
<protein>
    <recommendedName>
        <fullName evidence="9">Protein kinase domain-containing protein</fullName>
    </recommendedName>
</protein>
<proteinExistence type="predicted"/>
<evidence type="ECO:0000256" key="7">
    <source>
        <dbReference type="ARBA" id="ARBA00023157"/>
    </source>
</evidence>
<dbReference type="Gene3D" id="1.10.510.10">
    <property type="entry name" value="Transferase(Phosphotransferase) domain 1"/>
    <property type="match status" value="1"/>
</dbReference>
<feature type="domain" description="Protein kinase" evidence="9">
    <location>
        <begin position="76"/>
        <end position="347"/>
    </location>
</feature>
<evidence type="ECO:0000313" key="11">
    <source>
        <dbReference type="Proteomes" id="UP001291926"/>
    </source>
</evidence>
<evidence type="ECO:0000256" key="2">
    <source>
        <dbReference type="ARBA" id="ARBA00022475"/>
    </source>
</evidence>
<evidence type="ECO:0000259" key="9">
    <source>
        <dbReference type="PROSITE" id="PS50011"/>
    </source>
</evidence>
<evidence type="ECO:0000256" key="3">
    <source>
        <dbReference type="ARBA" id="ARBA00022692"/>
    </source>
</evidence>
<keyword evidence="11" id="KW-1185">Reference proteome</keyword>
<feature type="region of interest" description="Disordered" evidence="8">
    <location>
        <begin position="31"/>
        <end position="54"/>
    </location>
</feature>
<organism evidence="10 11">
    <name type="scientific">Penstemon davidsonii</name>
    <dbReference type="NCBI Taxonomy" id="160366"/>
    <lineage>
        <taxon>Eukaryota</taxon>
        <taxon>Viridiplantae</taxon>
        <taxon>Streptophyta</taxon>
        <taxon>Embryophyta</taxon>
        <taxon>Tracheophyta</taxon>
        <taxon>Spermatophyta</taxon>
        <taxon>Magnoliopsida</taxon>
        <taxon>eudicotyledons</taxon>
        <taxon>Gunneridae</taxon>
        <taxon>Pentapetalae</taxon>
        <taxon>asterids</taxon>
        <taxon>lamiids</taxon>
        <taxon>Lamiales</taxon>
        <taxon>Plantaginaceae</taxon>
        <taxon>Cheloneae</taxon>
        <taxon>Penstemon</taxon>
    </lineage>
</organism>
<dbReference type="InterPro" id="IPR000719">
    <property type="entry name" value="Prot_kinase_dom"/>
</dbReference>
<dbReference type="PIRSF" id="PIRSF000654">
    <property type="entry name" value="Integrin-linked_kinase"/>
    <property type="match status" value="1"/>
</dbReference>
<dbReference type="EMBL" id="JAYDYQ010002533">
    <property type="protein sequence ID" value="KAK4485054.1"/>
    <property type="molecule type" value="Genomic_DNA"/>
</dbReference>
<dbReference type="PANTHER" id="PTHR46204:SF2">
    <property type="entry name" value="CHITIN ELICITOR RECEPTOR KINASE 1"/>
    <property type="match status" value="1"/>
</dbReference>
<name>A0ABR0D7S7_9LAMI</name>
<comment type="subcellular location">
    <subcellularLocation>
        <location evidence="1">Cell membrane</location>
        <topology evidence="1">Single-pass membrane protein</topology>
    </subcellularLocation>
</comment>
<dbReference type="InterPro" id="IPR044812">
    <property type="entry name" value="CERK1/LYK3-like"/>
</dbReference>
<evidence type="ECO:0000313" key="10">
    <source>
        <dbReference type="EMBL" id="KAK4485054.1"/>
    </source>
</evidence>
<comment type="caution">
    <text evidence="10">The sequence shown here is derived from an EMBL/GenBank/DDBJ whole genome shotgun (WGS) entry which is preliminary data.</text>
</comment>
<evidence type="ECO:0000256" key="6">
    <source>
        <dbReference type="ARBA" id="ARBA00023136"/>
    </source>
</evidence>
<evidence type="ECO:0000256" key="5">
    <source>
        <dbReference type="ARBA" id="ARBA00022989"/>
    </source>
</evidence>
<evidence type="ECO:0000256" key="1">
    <source>
        <dbReference type="ARBA" id="ARBA00004162"/>
    </source>
</evidence>
<feature type="non-terminal residue" evidence="10">
    <location>
        <position position="353"/>
    </location>
</feature>
<evidence type="ECO:0000256" key="8">
    <source>
        <dbReference type="SAM" id="MobiDB-lite"/>
    </source>
</evidence>
<keyword evidence="3" id="KW-0812">Transmembrane</keyword>
<evidence type="ECO:0000256" key="4">
    <source>
        <dbReference type="ARBA" id="ARBA00022729"/>
    </source>
</evidence>
<accession>A0ABR0D7S7</accession>
<keyword evidence="2" id="KW-1003">Cell membrane</keyword>
<dbReference type="Pfam" id="PF07714">
    <property type="entry name" value="PK_Tyr_Ser-Thr"/>
    <property type="match status" value="1"/>
</dbReference>
<dbReference type="InterPro" id="IPR011009">
    <property type="entry name" value="Kinase-like_dom_sf"/>
</dbReference>
<sequence length="353" mass="39728">MSKIYDNWERLVAAVLKKEQLWILFHEHSRSPSTTSLSSEENSSESSPLHHDTSPKTFDKVVEFTYREIAASTDNFNVLYQIGQGLYGPVYYGELRGQKVAIKKVDMQASKSFLTELKVLTHVYHVNLVLLIGYCVEGSLFLVYDYIDNGNLSKHLRGKGVDPLPWSTRVQIALDLARGLEYIHEHTVPVYIHRNIKPEVILIDKYFRAKVAGFALTKLQEVGSASARVVGTFGYISPEYAQYGNVSPKIDVYAFGVVLYQLISAKEAIVKTSEVITESRGLVALFEEALNQPEQTESLKKLIDQRLGDDYPLDSVYKVANLAKACTHENPQLRPSMRSNVVELMTLSSSTED</sequence>
<dbReference type="InterPro" id="IPR001245">
    <property type="entry name" value="Ser-Thr/Tyr_kinase_cat_dom"/>
</dbReference>
<feature type="compositionally biased region" description="Low complexity" evidence="8">
    <location>
        <begin position="31"/>
        <end position="47"/>
    </location>
</feature>